<name>A0A1Y0IAR0_9GAMM</name>
<reference evidence="1 2" key="1">
    <citation type="submission" date="2017-05" db="EMBL/GenBank/DDBJ databases">
        <title>Genomic insights into alkan degradation activity of Oleiphilus messinensis.</title>
        <authorList>
            <person name="Kozyavkin S.A."/>
            <person name="Slesarev A.I."/>
            <person name="Golyshin P.N."/>
            <person name="Korzhenkov A."/>
            <person name="Golyshina O.N."/>
            <person name="Toshchakov S.V."/>
        </authorList>
    </citation>
    <scope>NUCLEOTIDE SEQUENCE [LARGE SCALE GENOMIC DNA]</scope>
    <source>
        <strain evidence="1 2">ME102</strain>
    </source>
</reference>
<accession>A0A1Y0IAR0</accession>
<protein>
    <submittedName>
        <fullName evidence="1">Uncharacterized protein</fullName>
    </submittedName>
</protein>
<proteinExistence type="predicted"/>
<dbReference type="RefSeq" id="WP_198343001.1">
    <property type="nucleotide sequence ID" value="NZ_CP021425.1"/>
</dbReference>
<dbReference type="Proteomes" id="UP000196027">
    <property type="component" value="Chromosome"/>
</dbReference>
<evidence type="ECO:0000313" key="1">
    <source>
        <dbReference type="EMBL" id="ARU57249.1"/>
    </source>
</evidence>
<evidence type="ECO:0000313" key="2">
    <source>
        <dbReference type="Proteomes" id="UP000196027"/>
    </source>
</evidence>
<keyword evidence="2" id="KW-1185">Reference proteome</keyword>
<organism evidence="1 2">
    <name type="scientific">Oleiphilus messinensis</name>
    <dbReference type="NCBI Taxonomy" id="141451"/>
    <lineage>
        <taxon>Bacteria</taxon>
        <taxon>Pseudomonadati</taxon>
        <taxon>Pseudomonadota</taxon>
        <taxon>Gammaproteobacteria</taxon>
        <taxon>Oceanospirillales</taxon>
        <taxon>Oleiphilaceae</taxon>
        <taxon>Oleiphilus</taxon>
    </lineage>
</organism>
<dbReference type="EMBL" id="CP021425">
    <property type="protein sequence ID" value="ARU57249.1"/>
    <property type="molecule type" value="Genomic_DNA"/>
</dbReference>
<sequence>MDKTVCDRCGLEVFGRSLRIENLGKIDQSSKEACVQSLMKLEGVSQEVATSWAEHGIHEQCKKCIRNCPNCGKELKSWQAKMCLHCGTSFKPWSICEKTT</sequence>
<gene>
    <name evidence="1" type="ORF">OLMES_3208</name>
</gene>
<dbReference type="KEGG" id="ome:OLMES_3208"/>
<dbReference type="AlphaFoldDB" id="A0A1Y0IAR0"/>